<keyword evidence="2" id="KW-1185">Reference proteome</keyword>
<dbReference type="STRING" id="1183432.AGR3A_Lc140063"/>
<evidence type="ECO:0000313" key="2">
    <source>
        <dbReference type="Proteomes" id="UP000191988"/>
    </source>
</evidence>
<dbReference type="EMBL" id="FBWK01000050">
    <property type="protein sequence ID" value="CUX54134.1"/>
    <property type="molecule type" value="Genomic_DNA"/>
</dbReference>
<name>A0A1S7RKW7_9HYPH</name>
<sequence length="68" mass="7639">MPAASAMAVDKTILLRMTSPPRDDCEPQIVCATVNEVAWRSLRVLHRNGHATLLKATHPHFRFLEFLG</sequence>
<dbReference type="AlphaFoldDB" id="A0A1S7RKW7"/>
<gene>
    <name evidence="1" type="ORF">AGR3A_Lc140063</name>
</gene>
<protein>
    <submittedName>
        <fullName evidence="1">Uncharacterized protein</fullName>
    </submittedName>
</protein>
<evidence type="ECO:0000313" key="1">
    <source>
        <dbReference type="EMBL" id="CUX54134.1"/>
    </source>
</evidence>
<organism evidence="1 2">
    <name type="scientific">Agrobacterium tomkonis CFBP 6623</name>
    <dbReference type="NCBI Taxonomy" id="1183432"/>
    <lineage>
        <taxon>Bacteria</taxon>
        <taxon>Pseudomonadati</taxon>
        <taxon>Pseudomonadota</taxon>
        <taxon>Alphaproteobacteria</taxon>
        <taxon>Hyphomicrobiales</taxon>
        <taxon>Rhizobiaceae</taxon>
        <taxon>Rhizobium/Agrobacterium group</taxon>
        <taxon>Agrobacterium</taxon>
        <taxon>Agrobacterium tumefaciens complex</taxon>
    </lineage>
</organism>
<reference evidence="2" key="1">
    <citation type="submission" date="2016-01" db="EMBL/GenBank/DDBJ databases">
        <authorList>
            <person name="Regsiter A."/>
            <person name="william w."/>
        </authorList>
    </citation>
    <scope>NUCLEOTIDE SEQUENCE [LARGE SCALE GENOMIC DNA]</scope>
    <source>
        <strain evidence="2">CFBP 6623</strain>
    </source>
</reference>
<accession>A0A1S7RKW7</accession>
<dbReference type="Proteomes" id="UP000191988">
    <property type="component" value="Unassembled WGS sequence"/>
</dbReference>
<proteinExistence type="predicted"/>